<dbReference type="EMBL" id="HG792016">
    <property type="protein sequence ID" value="CDM31417.1"/>
    <property type="molecule type" value="Genomic_DNA"/>
</dbReference>
<gene>
    <name evidence="1" type="ORF">PROQFM164_S02g001567</name>
</gene>
<proteinExistence type="predicted"/>
<sequence>MRQLLAQPVGYMLDLRIMYGWITNYQQTIFLRQTMVGNTWGIEYSPIVKSTTHADPLEMEPPSTKQCFFFLASVAAGQGRVPKYA</sequence>
<dbReference type="OrthoDB" id="3796275at2759"/>
<protein>
    <submittedName>
        <fullName evidence="1">Genomic scaffold, ProqFM164S02</fullName>
    </submittedName>
</protein>
<evidence type="ECO:0000313" key="2">
    <source>
        <dbReference type="Proteomes" id="UP000030686"/>
    </source>
</evidence>
<accession>W6QPA0</accession>
<organism evidence="1 2">
    <name type="scientific">Penicillium roqueforti (strain FM164)</name>
    <dbReference type="NCBI Taxonomy" id="1365484"/>
    <lineage>
        <taxon>Eukaryota</taxon>
        <taxon>Fungi</taxon>
        <taxon>Dikarya</taxon>
        <taxon>Ascomycota</taxon>
        <taxon>Pezizomycotina</taxon>
        <taxon>Eurotiomycetes</taxon>
        <taxon>Eurotiomycetidae</taxon>
        <taxon>Eurotiales</taxon>
        <taxon>Aspergillaceae</taxon>
        <taxon>Penicillium</taxon>
    </lineage>
</organism>
<dbReference type="AlphaFoldDB" id="W6QPA0"/>
<dbReference type="Proteomes" id="UP000030686">
    <property type="component" value="Unassembled WGS sequence"/>
</dbReference>
<reference evidence="1" key="1">
    <citation type="journal article" date="2014" name="Nat. Commun.">
        <title>Multiple recent horizontal transfers of a large genomic region in cheese making fungi.</title>
        <authorList>
            <person name="Cheeseman K."/>
            <person name="Ropars J."/>
            <person name="Renault P."/>
            <person name="Dupont J."/>
            <person name="Gouzy J."/>
            <person name="Branca A."/>
            <person name="Abraham A.L."/>
            <person name="Ceppi M."/>
            <person name="Conseiller E."/>
            <person name="Debuchy R."/>
            <person name="Malagnac F."/>
            <person name="Goarin A."/>
            <person name="Silar P."/>
            <person name="Lacoste S."/>
            <person name="Sallet E."/>
            <person name="Bensimon A."/>
            <person name="Giraud T."/>
            <person name="Brygoo Y."/>
        </authorList>
    </citation>
    <scope>NUCLEOTIDE SEQUENCE [LARGE SCALE GENOMIC DNA]</scope>
    <source>
        <strain evidence="1">FM164</strain>
    </source>
</reference>
<name>W6QPA0_PENRF</name>
<keyword evidence="2" id="KW-1185">Reference proteome</keyword>
<evidence type="ECO:0000313" key="1">
    <source>
        <dbReference type="EMBL" id="CDM31417.1"/>
    </source>
</evidence>